<keyword evidence="1" id="KW-0175">Coiled coil</keyword>
<dbReference type="EMBL" id="JNOC01000001">
    <property type="protein sequence ID" value="KPH56568.1"/>
    <property type="molecule type" value="Genomic_DNA"/>
</dbReference>
<dbReference type="AlphaFoldDB" id="A0A0N0LU08"/>
<protein>
    <submittedName>
        <fullName evidence="2">Uncharacterized protein</fullName>
    </submittedName>
</protein>
<proteinExistence type="predicted"/>
<feature type="coiled-coil region" evidence="1">
    <location>
        <begin position="40"/>
        <end position="67"/>
    </location>
</feature>
<comment type="caution">
    <text evidence="2">The sequence shown here is derived from an EMBL/GenBank/DDBJ whole genome shotgun (WGS) entry which is preliminary data.</text>
</comment>
<gene>
    <name evidence="2" type="ORF">HPU229334_00075</name>
</gene>
<evidence type="ECO:0000256" key="1">
    <source>
        <dbReference type="SAM" id="Coils"/>
    </source>
</evidence>
<evidence type="ECO:0000313" key="3">
    <source>
        <dbReference type="Proteomes" id="UP000037997"/>
    </source>
</evidence>
<organism evidence="2 3">
    <name type="scientific">Helicobacter pullorum</name>
    <dbReference type="NCBI Taxonomy" id="35818"/>
    <lineage>
        <taxon>Bacteria</taxon>
        <taxon>Pseudomonadati</taxon>
        <taxon>Campylobacterota</taxon>
        <taxon>Epsilonproteobacteria</taxon>
        <taxon>Campylobacterales</taxon>
        <taxon>Helicobacteraceae</taxon>
        <taxon>Helicobacter</taxon>
    </lineage>
</organism>
<dbReference type="PATRIC" id="fig|35818.11.peg.15"/>
<sequence length="80" mass="9391">MDGKIFVELENLVYKQDNQLLSLANEVSFRGFITKVNNFYNNLDKFISQQNAQIQKLELEITELKVLQEITLQNTQEKII</sequence>
<name>A0A0N0LU08_9HELI</name>
<accession>A0A0N0LU08</accession>
<reference evidence="2 3" key="1">
    <citation type="submission" date="2014-06" db="EMBL/GenBank/DDBJ databases">
        <title>Helicobacter pullorum isolates in fresh chicken meat - phenotypic and genotypic features.</title>
        <authorList>
            <person name="Borges V."/>
            <person name="Santos A."/>
            <person name="Correia C.B."/>
            <person name="Saraiva M."/>
            <person name="Menard A."/>
            <person name="Vieira L."/>
            <person name="Sampaio D.A."/>
            <person name="Gomes J.P."/>
            <person name="Oleastro M."/>
        </authorList>
    </citation>
    <scope>NUCLEOTIDE SEQUENCE [LARGE SCALE GENOMIC DNA]</scope>
    <source>
        <strain evidence="2 3">229334/12</strain>
    </source>
</reference>
<evidence type="ECO:0000313" key="2">
    <source>
        <dbReference type="EMBL" id="KPH56568.1"/>
    </source>
</evidence>
<dbReference type="Proteomes" id="UP000037997">
    <property type="component" value="Unassembled WGS sequence"/>
</dbReference>